<keyword evidence="3" id="KW-1185">Reference proteome</keyword>
<gene>
    <name evidence="2" type="ORF">OUZ56_016213</name>
</gene>
<name>A0ABR0AQ06_9CRUS</name>
<feature type="compositionally biased region" description="Polar residues" evidence="1">
    <location>
        <begin position="84"/>
        <end position="97"/>
    </location>
</feature>
<reference evidence="2 3" key="1">
    <citation type="journal article" date="2023" name="Nucleic Acids Res.">
        <title>The hologenome of Daphnia magna reveals possible DNA methylation and microbiome-mediated evolution of the host genome.</title>
        <authorList>
            <person name="Chaturvedi A."/>
            <person name="Li X."/>
            <person name="Dhandapani V."/>
            <person name="Marshall H."/>
            <person name="Kissane S."/>
            <person name="Cuenca-Cambronero M."/>
            <person name="Asole G."/>
            <person name="Calvet F."/>
            <person name="Ruiz-Romero M."/>
            <person name="Marangio P."/>
            <person name="Guigo R."/>
            <person name="Rago D."/>
            <person name="Mirbahai L."/>
            <person name="Eastwood N."/>
            <person name="Colbourne J.K."/>
            <person name="Zhou J."/>
            <person name="Mallon E."/>
            <person name="Orsini L."/>
        </authorList>
    </citation>
    <scope>NUCLEOTIDE SEQUENCE [LARGE SCALE GENOMIC DNA]</scope>
    <source>
        <strain evidence="2">LRV0_1</strain>
    </source>
</reference>
<comment type="caution">
    <text evidence="2">The sequence shown here is derived from an EMBL/GenBank/DDBJ whole genome shotgun (WGS) entry which is preliminary data.</text>
</comment>
<dbReference type="EMBL" id="JAOYFB010000038">
    <property type="protein sequence ID" value="KAK4027201.1"/>
    <property type="molecule type" value="Genomic_DNA"/>
</dbReference>
<dbReference type="Proteomes" id="UP001234178">
    <property type="component" value="Unassembled WGS sequence"/>
</dbReference>
<evidence type="ECO:0000313" key="3">
    <source>
        <dbReference type="Proteomes" id="UP001234178"/>
    </source>
</evidence>
<evidence type="ECO:0000256" key="1">
    <source>
        <dbReference type="SAM" id="MobiDB-lite"/>
    </source>
</evidence>
<protein>
    <submittedName>
        <fullName evidence="2">Uncharacterized protein</fullName>
    </submittedName>
</protein>
<evidence type="ECO:0000313" key="2">
    <source>
        <dbReference type="EMBL" id="KAK4027201.1"/>
    </source>
</evidence>
<organism evidence="2 3">
    <name type="scientific">Daphnia magna</name>
    <dbReference type="NCBI Taxonomy" id="35525"/>
    <lineage>
        <taxon>Eukaryota</taxon>
        <taxon>Metazoa</taxon>
        <taxon>Ecdysozoa</taxon>
        <taxon>Arthropoda</taxon>
        <taxon>Crustacea</taxon>
        <taxon>Branchiopoda</taxon>
        <taxon>Diplostraca</taxon>
        <taxon>Cladocera</taxon>
        <taxon>Anomopoda</taxon>
        <taxon>Daphniidae</taxon>
        <taxon>Daphnia</taxon>
    </lineage>
</organism>
<accession>A0ABR0AQ06</accession>
<feature type="region of interest" description="Disordered" evidence="1">
    <location>
        <begin position="65"/>
        <end position="97"/>
    </location>
</feature>
<proteinExistence type="predicted"/>
<sequence>MSDTADSGLTPECQRLAPKCQRVYISVYWPTCHLIGRQYHEEVAVKDGKDGVFYTSGRLELSARPRIPQVTRSSGTDGAGIAANSGNELASSDGGNE</sequence>